<comment type="caution">
    <text evidence="1">The sequence shown here is derived from an EMBL/GenBank/DDBJ whole genome shotgun (WGS) entry which is preliminary data.</text>
</comment>
<accession>A0A6I5L798</accession>
<sequence length="163" mass="18853">MILFKSSLDTLEQFKQVLLGLPKNCYSRSCSVLSNSSIGQHTRHIIELYLCLLQGYDTADVSYDRRKRDLQIEQDLSFAIQQLEFIQKQLDRPNKSIKISYELAGSETRLDSNYFREVMYNLEHTIHHQALIKVGIEHFTSLSLPESFGVAPSTMQYRETCAQ</sequence>
<evidence type="ECO:0000313" key="2">
    <source>
        <dbReference type="Proteomes" id="UP000468707"/>
    </source>
</evidence>
<dbReference type="Proteomes" id="UP000468707">
    <property type="component" value="Unassembled WGS sequence"/>
</dbReference>
<keyword evidence="2" id="KW-1185">Reference proteome</keyword>
<dbReference type="PANTHER" id="PTHR39473">
    <property type="match status" value="1"/>
</dbReference>
<gene>
    <name evidence="1" type="ORF">GTK07_15125</name>
</gene>
<dbReference type="RefSeq" id="WP_163636083.1">
    <property type="nucleotide sequence ID" value="NZ_JAAAMI010000008.1"/>
</dbReference>
<protein>
    <submittedName>
        <fullName evidence="1">DinB family protein</fullName>
    </submittedName>
</protein>
<name>A0A6I5L798_9FLAO</name>
<proteinExistence type="predicted"/>
<organism evidence="1 2">
    <name type="scientific">Flagellimonas sediminis</name>
    <dbReference type="NCBI Taxonomy" id="2696468"/>
    <lineage>
        <taxon>Bacteria</taxon>
        <taxon>Pseudomonadati</taxon>
        <taxon>Bacteroidota</taxon>
        <taxon>Flavobacteriia</taxon>
        <taxon>Flavobacteriales</taxon>
        <taxon>Flavobacteriaceae</taxon>
        <taxon>Flagellimonas</taxon>
    </lineage>
</organism>
<dbReference type="AlphaFoldDB" id="A0A6I5L798"/>
<dbReference type="PANTHER" id="PTHR39473:SF1">
    <property type="entry name" value="DINB-LIKE DOMAIN-CONTAINING PROTEIN"/>
    <property type="match status" value="1"/>
</dbReference>
<dbReference type="EMBL" id="JAAAMI010000008">
    <property type="protein sequence ID" value="NDV44660.1"/>
    <property type="molecule type" value="Genomic_DNA"/>
</dbReference>
<evidence type="ECO:0000313" key="1">
    <source>
        <dbReference type="EMBL" id="NDV44660.1"/>
    </source>
</evidence>
<reference evidence="1 2" key="1">
    <citation type="submission" date="2020-01" db="EMBL/GenBank/DDBJ databases">
        <title>Muricauda sediminis sp.nov. 40Bstr401.</title>
        <authorList>
            <person name="Xue Z."/>
            <person name="Zhu S."/>
            <person name="Ren N."/>
            <person name="Chen T."/>
            <person name="Chen X."/>
            <person name="Chen J."/>
            <person name="Yang J."/>
        </authorList>
    </citation>
    <scope>NUCLEOTIDE SEQUENCE [LARGE SCALE GENOMIC DNA]</scope>
    <source>
        <strain evidence="1 2">40Bstr401</strain>
    </source>
</reference>